<dbReference type="GO" id="GO:0012505">
    <property type="term" value="C:endomembrane system"/>
    <property type="evidence" value="ECO:0007669"/>
    <property type="project" value="UniProtKB-SubCell"/>
</dbReference>
<dbReference type="SFLD" id="SFLDF00027">
    <property type="entry name" value="p-type_atpase"/>
    <property type="match status" value="1"/>
</dbReference>
<protein>
    <recommendedName>
        <fullName evidence="16">Cation-transporting P-type ATPase N-terminal domain-containing protein</fullName>
    </recommendedName>
</protein>
<dbReference type="AlphaFoldDB" id="A0A1F5TP41"/>
<evidence type="ECO:0008006" key="16">
    <source>
        <dbReference type="Google" id="ProtNLM"/>
    </source>
</evidence>
<evidence type="ECO:0000256" key="6">
    <source>
        <dbReference type="ARBA" id="ARBA00022842"/>
    </source>
</evidence>
<dbReference type="PRINTS" id="PR00119">
    <property type="entry name" value="CATATPASE"/>
</dbReference>
<comment type="caution">
    <text evidence="14">The sequence shown here is derived from an EMBL/GenBank/DDBJ whole genome shotgun (WGS) entry which is preliminary data.</text>
</comment>
<dbReference type="SUPFAM" id="SSF81653">
    <property type="entry name" value="Calcium ATPase, transduction domain A"/>
    <property type="match status" value="1"/>
</dbReference>
<sequence>MDQNKVAKRKIKFGSNSLVLQELNVWHIFLRQFRSAFIYLLLGAMIITIFLNEYIDAFMISVFLTVNVGLGFFQEYRSEKTVKLLNKFTLPRTRVLRDGKIEQIVSTKLVPGDIIILETGDKIPADVRIIEQSNLMVDETILTGESVSVYKKGESLTHQPTAYHEALNLGFSGTDVLKGWAKAVVVATGKNTAFGQIAKLTVESQKISDFEKGISRFSGFIIKLVGLTLFIVLLANIFIKRDGIDILELIIFSVALTVSVIPEALPLVTTFSLARGARRLAQNKVIVKRLSAIEDLGAIEILCSDKTGTLTRNILTVANIYSDNPDQALFLANIASSFELKKKTEPFDIALEQELNSDQKKQIKKVKKIAEEPFDPKIRRNIILAKIDKRDLLITRGAPEAVIEVCEKITENNQKKINDWIIREGEQGHRVLAIAYKEERGADSDGCTEKIVQEKDFKFLGIVSFVDPIKKSSFATVKKAKGLGVRMMVITGDSPEVAGAVGYEIGLISSPDRVIRGEKWEKMKKEKQAQCLDNYSVFARVSPEQKFKIIESLRERYMVGFLGEGINDAPALKIAGVSLVVDSAADIAREAADIVLLKKNLGVILDGIEEGRQVFANTAKYIKSTLASNFGNFFAVATASLLIDFLPMLPIQILLVNLLSDTPMISISTDSVDRDELVSPKKYEVKDIIIVAIILGLISTVFDFIFFGMFYRISPGVLQTNWFIGSILTELVLIFSIRTKSLFIRGTRSSGPLIWLSIVTFVTTVGLPYTQFGQRVFRFVPPSKIHLILILSLVLIYFTCSEIVKLLYYSSKSKQKIIKTSVV</sequence>
<dbReference type="SUPFAM" id="SSF81665">
    <property type="entry name" value="Calcium ATPase, transmembrane domain M"/>
    <property type="match status" value="1"/>
</dbReference>
<feature type="domain" description="Cation-transporting P-type ATPase N-terminal" evidence="13">
    <location>
        <begin position="3"/>
        <end position="47"/>
    </location>
</feature>
<feature type="domain" description="P-type ATPase A" evidence="11">
    <location>
        <begin position="91"/>
        <end position="201"/>
    </location>
</feature>
<keyword evidence="5" id="KW-0067">ATP-binding</keyword>
<reference evidence="14 15" key="1">
    <citation type="journal article" date="2016" name="Nat. Commun.">
        <title>Thousands of microbial genomes shed light on interconnected biogeochemical processes in an aquifer system.</title>
        <authorList>
            <person name="Anantharaman K."/>
            <person name="Brown C.T."/>
            <person name="Hug L.A."/>
            <person name="Sharon I."/>
            <person name="Castelle C.J."/>
            <person name="Probst A.J."/>
            <person name="Thomas B.C."/>
            <person name="Singh A."/>
            <person name="Wilkins M.J."/>
            <person name="Karaoz U."/>
            <person name="Brodie E.L."/>
            <person name="Williams K.H."/>
            <person name="Hubbard S.S."/>
            <person name="Banfield J.F."/>
        </authorList>
    </citation>
    <scope>NUCLEOTIDE SEQUENCE [LARGE SCALE GENOMIC DNA]</scope>
</reference>
<keyword evidence="6" id="KW-0460">Magnesium</keyword>
<feature type="transmembrane region" description="Helical" evidence="10">
    <location>
        <begin position="251"/>
        <end position="274"/>
    </location>
</feature>
<dbReference type="Pfam" id="PF00690">
    <property type="entry name" value="Cation_ATPase_N"/>
    <property type="match status" value="1"/>
</dbReference>
<dbReference type="SFLD" id="SFLDS00003">
    <property type="entry name" value="Haloacid_Dehalogenase"/>
    <property type="match status" value="1"/>
</dbReference>
<dbReference type="Pfam" id="PF13246">
    <property type="entry name" value="Cation_ATPase"/>
    <property type="match status" value="1"/>
</dbReference>
<dbReference type="PANTHER" id="PTHR42861">
    <property type="entry name" value="CALCIUM-TRANSPORTING ATPASE"/>
    <property type="match status" value="1"/>
</dbReference>
<dbReference type="InterPro" id="IPR018303">
    <property type="entry name" value="ATPase_P-typ_P_site"/>
</dbReference>
<feature type="transmembrane region" description="Helical" evidence="10">
    <location>
        <begin position="722"/>
        <end position="741"/>
    </location>
</feature>
<dbReference type="EMBL" id="MFGO01000022">
    <property type="protein sequence ID" value="OGF40723.1"/>
    <property type="molecule type" value="Genomic_DNA"/>
</dbReference>
<dbReference type="FunFam" id="2.70.150.10:FF:000160">
    <property type="entry name" value="Sarcoplasmic/endoplasmic reticulum calcium ATPase 1"/>
    <property type="match status" value="1"/>
</dbReference>
<evidence type="ECO:0000259" key="11">
    <source>
        <dbReference type="Pfam" id="PF00122"/>
    </source>
</evidence>
<dbReference type="InterPro" id="IPR059000">
    <property type="entry name" value="ATPase_P-type_domA"/>
</dbReference>
<evidence type="ECO:0000256" key="5">
    <source>
        <dbReference type="ARBA" id="ARBA00022840"/>
    </source>
</evidence>
<feature type="transmembrane region" description="Helical" evidence="10">
    <location>
        <begin position="220"/>
        <end position="239"/>
    </location>
</feature>
<evidence type="ECO:0000256" key="8">
    <source>
        <dbReference type="ARBA" id="ARBA00022989"/>
    </source>
</evidence>
<feature type="transmembrane region" description="Helical" evidence="10">
    <location>
        <begin position="753"/>
        <end position="773"/>
    </location>
</feature>
<dbReference type="Pfam" id="PF00689">
    <property type="entry name" value="Cation_ATPase_C"/>
    <property type="match status" value="1"/>
</dbReference>
<evidence type="ECO:0000259" key="12">
    <source>
        <dbReference type="Pfam" id="PF00689"/>
    </source>
</evidence>
<dbReference type="SFLD" id="SFLDG00002">
    <property type="entry name" value="C1.7:_P-type_atpase_like"/>
    <property type="match status" value="1"/>
</dbReference>
<evidence type="ECO:0000256" key="3">
    <source>
        <dbReference type="ARBA" id="ARBA00022692"/>
    </source>
</evidence>
<dbReference type="InterPro" id="IPR004014">
    <property type="entry name" value="ATPase_P-typ_cation-transptr_N"/>
</dbReference>
<dbReference type="GO" id="GO:0016887">
    <property type="term" value="F:ATP hydrolysis activity"/>
    <property type="evidence" value="ECO:0007669"/>
    <property type="project" value="InterPro"/>
</dbReference>
<evidence type="ECO:0000256" key="7">
    <source>
        <dbReference type="ARBA" id="ARBA00022967"/>
    </source>
</evidence>
<feature type="transmembrane region" description="Helical" evidence="10">
    <location>
        <begin position="688"/>
        <end position="710"/>
    </location>
</feature>
<evidence type="ECO:0000256" key="2">
    <source>
        <dbReference type="ARBA" id="ARBA00022553"/>
    </source>
</evidence>
<dbReference type="PRINTS" id="PR00120">
    <property type="entry name" value="HATPASE"/>
</dbReference>
<feature type="transmembrane region" description="Helical" evidence="10">
    <location>
        <begin position="33"/>
        <end position="51"/>
    </location>
</feature>
<dbReference type="InterPro" id="IPR023298">
    <property type="entry name" value="ATPase_P-typ_TM_dom_sf"/>
</dbReference>
<dbReference type="Gene3D" id="1.20.1110.10">
    <property type="entry name" value="Calcium-transporting ATPase, transmembrane domain"/>
    <property type="match status" value="1"/>
</dbReference>
<keyword evidence="2" id="KW-0597">Phosphoprotein</keyword>
<evidence type="ECO:0000259" key="13">
    <source>
        <dbReference type="Pfam" id="PF00690"/>
    </source>
</evidence>
<keyword evidence="3 10" id="KW-0812">Transmembrane</keyword>
<dbReference type="GO" id="GO:0005524">
    <property type="term" value="F:ATP binding"/>
    <property type="evidence" value="ECO:0007669"/>
    <property type="project" value="UniProtKB-KW"/>
</dbReference>
<dbReference type="InterPro" id="IPR008250">
    <property type="entry name" value="ATPase_P-typ_transduc_dom_A_sf"/>
</dbReference>
<keyword evidence="7" id="KW-1278">Translocase</keyword>
<evidence type="ECO:0000313" key="14">
    <source>
        <dbReference type="EMBL" id="OGF40723.1"/>
    </source>
</evidence>
<dbReference type="InterPro" id="IPR036412">
    <property type="entry name" value="HAD-like_sf"/>
</dbReference>
<evidence type="ECO:0000256" key="10">
    <source>
        <dbReference type="SAM" id="Phobius"/>
    </source>
</evidence>
<feature type="transmembrane region" description="Helical" evidence="10">
    <location>
        <begin position="57"/>
        <end position="73"/>
    </location>
</feature>
<keyword evidence="9 10" id="KW-0472">Membrane</keyword>
<dbReference type="InterPro" id="IPR044492">
    <property type="entry name" value="P_typ_ATPase_HD_dom"/>
</dbReference>
<keyword evidence="8 10" id="KW-1133">Transmembrane helix</keyword>
<evidence type="ECO:0000256" key="9">
    <source>
        <dbReference type="ARBA" id="ARBA00023136"/>
    </source>
</evidence>
<dbReference type="Proteomes" id="UP000177579">
    <property type="component" value="Unassembled WGS sequence"/>
</dbReference>
<feature type="transmembrane region" description="Helical" evidence="10">
    <location>
        <begin position="785"/>
        <end position="809"/>
    </location>
</feature>
<evidence type="ECO:0000256" key="1">
    <source>
        <dbReference type="ARBA" id="ARBA00004127"/>
    </source>
</evidence>
<dbReference type="Pfam" id="PF00122">
    <property type="entry name" value="E1-E2_ATPase"/>
    <property type="match status" value="1"/>
</dbReference>
<organism evidence="14 15">
    <name type="scientific">Candidatus Falkowbacteria bacterium RIFOXYD2_FULL_34_120</name>
    <dbReference type="NCBI Taxonomy" id="1798007"/>
    <lineage>
        <taxon>Bacteria</taxon>
        <taxon>Candidatus Falkowiibacteriota</taxon>
    </lineage>
</organism>
<name>A0A1F5TP41_9BACT</name>
<dbReference type="GO" id="GO:0016020">
    <property type="term" value="C:membrane"/>
    <property type="evidence" value="ECO:0007669"/>
    <property type="project" value="InterPro"/>
</dbReference>
<comment type="subcellular location">
    <subcellularLocation>
        <location evidence="1">Endomembrane system</location>
        <topology evidence="1">Multi-pass membrane protein</topology>
    </subcellularLocation>
</comment>
<evidence type="ECO:0000256" key="4">
    <source>
        <dbReference type="ARBA" id="ARBA00022741"/>
    </source>
</evidence>
<gene>
    <name evidence="14" type="ORF">A2531_01110</name>
</gene>
<dbReference type="Gene3D" id="3.40.50.1000">
    <property type="entry name" value="HAD superfamily/HAD-like"/>
    <property type="match status" value="1"/>
</dbReference>
<keyword evidence="4" id="KW-0547">Nucleotide-binding</keyword>
<dbReference type="Gene3D" id="2.70.150.10">
    <property type="entry name" value="Calcium-transporting ATPase, cytoplasmic transduction domain A"/>
    <property type="match status" value="1"/>
</dbReference>
<dbReference type="NCBIfam" id="TIGR01494">
    <property type="entry name" value="ATPase_P-type"/>
    <property type="match status" value="2"/>
</dbReference>
<dbReference type="InterPro" id="IPR023299">
    <property type="entry name" value="ATPase_P-typ_cyto_dom_N"/>
</dbReference>
<feature type="domain" description="Cation-transporting P-type ATPase C-terminal" evidence="12">
    <location>
        <begin position="645"/>
        <end position="807"/>
    </location>
</feature>
<dbReference type="InterPro" id="IPR023214">
    <property type="entry name" value="HAD_sf"/>
</dbReference>
<dbReference type="SUPFAM" id="SSF56784">
    <property type="entry name" value="HAD-like"/>
    <property type="match status" value="1"/>
</dbReference>
<dbReference type="InterPro" id="IPR001757">
    <property type="entry name" value="P_typ_ATPase"/>
</dbReference>
<dbReference type="PROSITE" id="PS00154">
    <property type="entry name" value="ATPASE_E1_E2"/>
    <property type="match status" value="1"/>
</dbReference>
<proteinExistence type="predicted"/>
<evidence type="ECO:0000313" key="15">
    <source>
        <dbReference type="Proteomes" id="UP000177579"/>
    </source>
</evidence>
<dbReference type="InterPro" id="IPR006068">
    <property type="entry name" value="ATPase_P-typ_cation-transptr_C"/>
</dbReference>
<dbReference type="Gene3D" id="3.40.1110.10">
    <property type="entry name" value="Calcium-transporting ATPase, cytoplasmic domain N"/>
    <property type="match status" value="1"/>
</dbReference>
<accession>A0A1F5TP41</accession>